<dbReference type="PATRIC" id="fig|1385369.3.peg.2509"/>
<dbReference type="InterPro" id="IPR029063">
    <property type="entry name" value="SAM-dependent_MTases_sf"/>
</dbReference>
<dbReference type="GO" id="GO:0032259">
    <property type="term" value="P:methylation"/>
    <property type="evidence" value="ECO:0007669"/>
    <property type="project" value="UniProtKB-KW"/>
</dbReference>
<keyword evidence="1" id="KW-0808">Transferase</keyword>
<dbReference type="SUPFAM" id="SSF53335">
    <property type="entry name" value="S-adenosyl-L-methionine-dependent methyltransferases"/>
    <property type="match status" value="1"/>
</dbReference>
<evidence type="ECO:0000313" key="2">
    <source>
        <dbReference type="Proteomes" id="UP000019486"/>
    </source>
</evidence>
<keyword evidence="2" id="KW-1185">Reference proteome</keyword>
<reference evidence="1 2" key="1">
    <citation type="submission" date="2013-08" db="EMBL/GenBank/DDBJ databases">
        <title>The genome sequence of Skermanella stibiiresistens.</title>
        <authorList>
            <person name="Zhu W."/>
            <person name="Wang G."/>
        </authorList>
    </citation>
    <scope>NUCLEOTIDE SEQUENCE [LARGE SCALE GENOMIC DNA]</scope>
    <source>
        <strain evidence="1 2">SB22</strain>
    </source>
</reference>
<accession>W9H7G7</accession>
<evidence type="ECO:0000313" key="1">
    <source>
        <dbReference type="EMBL" id="EWY40617.1"/>
    </source>
</evidence>
<proteinExistence type="predicted"/>
<comment type="caution">
    <text evidence="1">The sequence shown here is derived from an EMBL/GenBank/DDBJ whole genome shotgun (WGS) entry which is preliminary data.</text>
</comment>
<dbReference type="AlphaFoldDB" id="W9H7G7"/>
<dbReference type="EMBL" id="AVFL01000007">
    <property type="protein sequence ID" value="EWY40617.1"/>
    <property type="molecule type" value="Genomic_DNA"/>
</dbReference>
<dbReference type="RefSeq" id="WP_051512146.1">
    <property type="nucleotide sequence ID" value="NZ_AVFL01000007.1"/>
</dbReference>
<gene>
    <name evidence="1" type="ORF">N825_35730</name>
</gene>
<name>W9H7G7_9PROT</name>
<dbReference type="OrthoDB" id="7273451at2"/>
<dbReference type="GO" id="GO:0008168">
    <property type="term" value="F:methyltransferase activity"/>
    <property type="evidence" value="ECO:0007669"/>
    <property type="project" value="UniProtKB-KW"/>
</dbReference>
<protein>
    <submittedName>
        <fullName evidence="1">Type 11 methyltransferase</fullName>
    </submittedName>
</protein>
<dbReference type="STRING" id="1385369.N825_35730"/>
<dbReference type="Gene3D" id="3.40.50.150">
    <property type="entry name" value="Vaccinia Virus protein VP39"/>
    <property type="match status" value="1"/>
</dbReference>
<organism evidence="1 2">
    <name type="scientific">Skermanella stibiiresistens SB22</name>
    <dbReference type="NCBI Taxonomy" id="1385369"/>
    <lineage>
        <taxon>Bacteria</taxon>
        <taxon>Pseudomonadati</taxon>
        <taxon>Pseudomonadota</taxon>
        <taxon>Alphaproteobacteria</taxon>
        <taxon>Rhodospirillales</taxon>
        <taxon>Azospirillaceae</taxon>
        <taxon>Skermanella</taxon>
    </lineage>
</organism>
<keyword evidence="1" id="KW-0489">Methyltransferase</keyword>
<dbReference type="Proteomes" id="UP000019486">
    <property type="component" value="Unassembled WGS sequence"/>
</dbReference>
<sequence>MAGFDRGWLRLRASFDTAARATELGQSFVEALPVSPRLLDLAAGTGANLRYLSPLIGGTGQRWVLADHDPMLLDAVTEEMAGWPHPAPEIETRRIDLVRDLESLDFQSFDGITATALFDLVSAGWLERFGAAVALVGKPLLLTLSVDGRLRWTPDDPADEAIRHWVELHQATDKGFGPALGPAAPAALVQTLERSGFEVASADSDWVIGPADAAMHLALIDGYRGAALEMAPADASFVIEDWASRRRQAAEERRLSALVGHVDIFAQARRKPLTALGRHSI</sequence>